<evidence type="ECO:0000259" key="1">
    <source>
        <dbReference type="Pfam" id="PF04296"/>
    </source>
</evidence>
<dbReference type="Pfam" id="PF04296">
    <property type="entry name" value="YlxR"/>
    <property type="match status" value="1"/>
</dbReference>
<organism evidence="2 3">
    <name type="scientific">Mycoplasma phocimorsus</name>
    <dbReference type="NCBI Taxonomy" id="3045839"/>
    <lineage>
        <taxon>Bacteria</taxon>
        <taxon>Bacillati</taxon>
        <taxon>Mycoplasmatota</taxon>
        <taxon>Mollicutes</taxon>
        <taxon>Mycoplasmataceae</taxon>
        <taxon>Mycoplasma</taxon>
    </lineage>
</organism>
<evidence type="ECO:0000313" key="3">
    <source>
        <dbReference type="Proteomes" id="UP001224428"/>
    </source>
</evidence>
<keyword evidence="3" id="KW-1185">Reference proteome</keyword>
<dbReference type="Proteomes" id="UP001224428">
    <property type="component" value="Unassembled WGS sequence"/>
</dbReference>
<dbReference type="PANTHER" id="PTHR34215:SF1">
    <property type="entry name" value="YLXR DOMAIN-CONTAINING PROTEIN"/>
    <property type="match status" value="1"/>
</dbReference>
<name>A0AAJ1UWQ0_9MOLU</name>
<dbReference type="Gene3D" id="3.30.1230.10">
    <property type="entry name" value="YlxR-like"/>
    <property type="match status" value="1"/>
</dbReference>
<evidence type="ECO:0000313" key="2">
    <source>
        <dbReference type="EMBL" id="MDJ1645867.1"/>
    </source>
</evidence>
<accession>A0AAJ1UWQ0</accession>
<dbReference type="SUPFAM" id="SSF64376">
    <property type="entry name" value="YlxR-like"/>
    <property type="match status" value="1"/>
</dbReference>
<comment type="caution">
    <text evidence="2">The sequence shown here is derived from an EMBL/GenBank/DDBJ whole genome shotgun (WGS) entry which is preliminary data.</text>
</comment>
<protein>
    <submittedName>
        <fullName evidence="2">YlxR family protein</fullName>
    </submittedName>
</protein>
<dbReference type="InterPro" id="IPR037465">
    <property type="entry name" value="YlxR"/>
</dbReference>
<dbReference type="InterPro" id="IPR007393">
    <property type="entry name" value="YlxR_dom"/>
</dbReference>
<dbReference type="PANTHER" id="PTHR34215">
    <property type="entry name" value="BLL0784 PROTEIN"/>
    <property type="match status" value="1"/>
</dbReference>
<dbReference type="RefSeq" id="WP_283823721.1">
    <property type="nucleotide sequence ID" value="NZ_JASDAY010000022.1"/>
</dbReference>
<dbReference type="InterPro" id="IPR035931">
    <property type="entry name" value="YlxR-like_sf"/>
</dbReference>
<gene>
    <name evidence="2" type="ORF">QLQ80_02045</name>
</gene>
<dbReference type="EMBL" id="JASDDP010000019">
    <property type="protein sequence ID" value="MDJ1645867.1"/>
    <property type="molecule type" value="Genomic_DNA"/>
</dbReference>
<reference evidence="2" key="1">
    <citation type="submission" date="2023-05" db="EMBL/GenBank/DDBJ databases">
        <title>Mycoplasma phocimorsus sp. nov., isolated from Scandinavian patients with seal finger or septic arthritis after contact with seals.</title>
        <authorList>
            <person name="Skafte-Holm A."/>
            <person name="Pedersen T.R."/>
            <person name="Froelund M."/>
            <person name="Stegger M."/>
            <person name="Qvortrup K."/>
            <person name="Michaels D.L."/>
            <person name="Brown D.R."/>
            <person name="Jensen J.S."/>
        </authorList>
    </citation>
    <scope>NUCLEOTIDE SEQUENCE</scope>
    <source>
        <strain evidence="2">M5725</strain>
    </source>
</reference>
<dbReference type="AlphaFoldDB" id="A0AAJ1UWQ0"/>
<feature type="domain" description="YlxR" evidence="1">
    <location>
        <begin position="10"/>
        <end position="83"/>
    </location>
</feature>
<sequence length="91" mass="10755">MMKIENSITRKCVYTNQILPIDSLLRINKDKNNIIKVDWNLQLKGRGAYLIKDKNIILQALSKKIINKAFRMNVDKTIYNEIIKEVENYGW</sequence>
<proteinExistence type="predicted"/>